<accession>A0A9P5PCD6</accession>
<dbReference type="PROSITE" id="PS50294">
    <property type="entry name" value="WD_REPEATS_REGION"/>
    <property type="match status" value="3"/>
</dbReference>
<dbReference type="PRINTS" id="PR00320">
    <property type="entry name" value="GPROTEINBRPT"/>
</dbReference>
<dbReference type="PROSITE" id="PS00678">
    <property type="entry name" value="WD_REPEATS_1"/>
    <property type="match status" value="1"/>
</dbReference>
<evidence type="ECO:0000313" key="5">
    <source>
        <dbReference type="EMBL" id="KAF9060132.1"/>
    </source>
</evidence>
<keyword evidence="1 3" id="KW-0853">WD repeat</keyword>
<dbReference type="PROSITE" id="PS50082">
    <property type="entry name" value="WD_REPEATS_2"/>
    <property type="match status" value="3"/>
</dbReference>
<feature type="domain" description="Nephrocystin 3-like N-terminal" evidence="4">
    <location>
        <begin position="9"/>
        <end position="91"/>
    </location>
</feature>
<dbReference type="InterPro" id="IPR015943">
    <property type="entry name" value="WD40/YVTN_repeat-like_dom_sf"/>
</dbReference>
<dbReference type="InterPro" id="IPR056884">
    <property type="entry name" value="NPHP3-like_N"/>
</dbReference>
<feature type="repeat" description="WD" evidence="3">
    <location>
        <begin position="473"/>
        <end position="505"/>
    </location>
</feature>
<dbReference type="SUPFAM" id="SSF50978">
    <property type="entry name" value="WD40 repeat-like"/>
    <property type="match status" value="1"/>
</dbReference>
<dbReference type="InterPro" id="IPR020472">
    <property type="entry name" value="WD40_PAC1"/>
</dbReference>
<comment type="caution">
    <text evidence="5">The sequence shown here is derived from an EMBL/GenBank/DDBJ whole genome shotgun (WGS) entry which is preliminary data.</text>
</comment>
<evidence type="ECO:0000256" key="3">
    <source>
        <dbReference type="PROSITE-ProRule" id="PRU00221"/>
    </source>
</evidence>
<dbReference type="AlphaFoldDB" id="A0A9P5PCD6"/>
<feature type="repeat" description="WD" evidence="3">
    <location>
        <begin position="516"/>
        <end position="557"/>
    </location>
</feature>
<evidence type="ECO:0000256" key="2">
    <source>
        <dbReference type="ARBA" id="ARBA00022737"/>
    </source>
</evidence>
<keyword evidence="2" id="KW-0677">Repeat</keyword>
<dbReference type="InterPro" id="IPR019775">
    <property type="entry name" value="WD40_repeat_CS"/>
</dbReference>
<sequence length="656" mass="72024">MSFAQLHSTSAICDAIDKDPALIDSPIHTQFQKLLLTPLITSQSHIHGPIVVVLDALDECGNAESRRTLVSLISDQFPRLPPAVRFFITSRPDSDIASKFENQIKIAKHLLDITIPSGLADIRIYLDNEVGELRKQQKLGSTWPGELKMDALTKHSSGLFIWASTAAKYLLHAYDLDQAIESLLNKGLTTLDDLYAGALEVAGPWSDPTFVREAQAALSVVILGKTPVSAAMIDALLVPKHSSSCIFDRLGCVLQWAPGQHVKILHASFSDYLTDHGRSGGEPWFIDPSILEPQIARGCLHILKKELQFNICRFEDSHIYTTKVPDLSERSTASISPHLLYSSLHWGSHLAVIGSASPGLAGISSATPLLPDGLLTDLKDLMYTKFLFWLEIICIQQKVVLAIDVLETVAKLAKDYQEEELADFATDAVKFVLRFAPVISHSVPHIYLSALPFAPLDIQSSVSSQWPRLQATIEGHSSIIHSVAFSPDGNHIASGSADRTLRIWDACTGDLLVGPFNGHEDEVKCVAFSCDGGKIVSGSYDKTMHVWDAQTGKIIGVPLTGHTDRVNFVCFSPNGKQIASASLDKTICIWDWDEHSRDSLVQVWDTSTGKPVTGPLEGHTQYIRSVAFSTDGKYILSLSHESARIWDRCLFCCLYP</sequence>
<dbReference type="InterPro" id="IPR036322">
    <property type="entry name" value="WD40_repeat_dom_sf"/>
</dbReference>
<reference evidence="5" key="1">
    <citation type="submission" date="2020-11" db="EMBL/GenBank/DDBJ databases">
        <authorList>
            <consortium name="DOE Joint Genome Institute"/>
            <person name="Ahrendt S."/>
            <person name="Riley R."/>
            <person name="Andreopoulos W."/>
            <person name="Labutti K."/>
            <person name="Pangilinan J."/>
            <person name="Ruiz-Duenas F.J."/>
            <person name="Barrasa J.M."/>
            <person name="Sanchez-Garcia M."/>
            <person name="Camarero S."/>
            <person name="Miyauchi S."/>
            <person name="Serrano A."/>
            <person name="Linde D."/>
            <person name="Babiker R."/>
            <person name="Drula E."/>
            <person name="Ayuso-Fernandez I."/>
            <person name="Pacheco R."/>
            <person name="Padilla G."/>
            <person name="Ferreira P."/>
            <person name="Barriuso J."/>
            <person name="Kellner H."/>
            <person name="Castanera R."/>
            <person name="Alfaro M."/>
            <person name="Ramirez L."/>
            <person name="Pisabarro A.G."/>
            <person name="Kuo A."/>
            <person name="Tritt A."/>
            <person name="Lipzen A."/>
            <person name="He G."/>
            <person name="Yan M."/>
            <person name="Ng V."/>
            <person name="Cullen D."/>
            <person name="Martin F."/>
            <person name="Rosso M.-N."/>
            <person name="Henrissat B."/>
            <person name="Hibbett D."/>
            <person name="Martinez A.T."/>
            <person name="Grigoriev I.V."/>
        </authorList>
    </citation>
    <scope>NUCLEOTIDE SEQUENCE</scope>
    <source>
        <strain evidence="5">AH 40177</strain>
    </source>
</reference>
<dbReference type="Proteomes" id="UP000772434">
    <property type="component" value="Unassembled WGS sequence"/>
</dbReference>
<dbReference type="InterPro" id="IPR001680">
    <property type="entry name" value="WD40_rpt"/>
</dbReference>
<gene>
    <name evidence="5" type="ORF">BDP27DRAFT_433152</name>
</gene>
<protein>
    <recommendedName>
        <fullName evidence="4">Nephrocystin 3-like N-terminal domain-containing protein</fullName>
    </recommendedName>
</protein>
<dbReference type="InterPro" id="IPR050349">
    <property type="entry name" value="WD_LIS1/nudF_dynein_reg"/>
</dbReference>
<dbReference type="Pfam" id="PF24883">
    <property type="entry name" value="NPHP3_N"/>
    <property type="match status" value="1"/>
</dbReference>
<dbReference type="CDD" id="cd00200">
    <property type="entry name" value="WD40"/>
    <property type="match status" value="1"/>
</dbReference>
<keyword evidence="6" id="KW-1185">Reference proteome</keyword>
<dbReference type="Pfam" id="PF00400">
    <property type="entry name" value="WD40"/>
    <property type="match status" value="4"/>
</dbReference>
<feature type="repeat" description="WD" evidence="3">
    <location>
        <begin position="559"/>
        <end position="591"/>
    </location>
</feature>
<evidence type="ECO:0000256" key="1">
    <source>
        <dbReference type="ARBA" id="ARBA00022574"/>
    </source>
</evidence>
<evidence type="ECO:0000313" key="6">
    <source>
        <dbReference type="Proteomes" id="UP000772434"/>
    </source>
</evidence>
<evidence type="ECO:0000259" key="4">
    <source>
        <dbReference type="Pfam" id="PF24883"/>
    </source>
</evidence>
<dbReference type="SMART" id="SM00320">
    <property type="entry name" value="WD40"/>
    <property type="match status" value="4"/>
</dbReference>
<dbReference type="PANTHER" id="PTHR44129">
    <property type="entry name" value="WD REPEAT-CONTAINING PROTEIN POP1"/>
    <property type="match status" value="1"/>
</dbReference>
<name>A0A9P5PCD6_9AGAR</name>
<dbReference type="EMBL" id="JADNRY010000258">
    <property type="protein sequence ID" value="KAF9060132.1"/>
    <property type="molecule type" value="Genomic_DNA"/>
</dbReference>
<dbReference type="Gene3D" id="2.130.10.10">
    <property type="entry name" value="YVTN repeat-like/Quinoprotein amine dehydrogenase"/>
    <property type="match status" value="2"/>
</dbReference>
<organism evidence="5 6">
    <name type="scientific">Rhodocollybia butyracea</name>
    <dbReference type="NCBI Taxonomy" id="206335"/>
    <lineage>
        <taxon>Eukaryota</taxon>
        <taxon>Fungi</taxon>
        <taxon>Dikarya</taxon>
        <taxon>Basidiomycota</taxon>
        <taxon>Agaricomycotina</taxon>
        <taxon>Agaricomycetes</taxon>
        <taxon>Agaricomycetidae</taxon>
        <taxon>Agaricales</taxon>
        <taxon>Marasmiineae</taxon>
        <taxon>Omphalotaceae</taxon>
        <taxon>Rhodocollybia</taxon>
    </lineage>
</organism>
<dbReference type="OrthoDB" id="163438at2759"/>
<proteinExistence type="predicted"/>